<keyword evidence="2" id="KW-1185">Reference proteome</keyword>
<dbReference type="EMBL" id="JAHYBZ010000004">
    <property type="protein sequence ID" value="MBW6398568.1"/>
    <property type="molecule type" value="Genomic_DNA"/>
</dbReference>
<sequence length="135" mass="15346">MAGWIDGAPSWSHGIYDFGLLYNEQTGWQRVLQCHITVCKQDSRSGANVHISMYNTQGAEISVYRPNTAWAKLYYYPDQNGALFDNGGPRSGFIRNMPCFDVIKPKAFECFYEKYPNLRPQAPLALGDESQWPSL</sequence>
<reference evidence="1 2" key="1">
    <citation type="submission" date="2021-07" db="EMBL/GenBank/DDBJ databases">
        <authorList>
            <person name="So Y."/>
        </authorList>
    </citation>
    <scope>NUCLEOTIDE SEQUENCE [LARGE SCALE GENOMIC DNA]</scope>
    <source>
        <strain evidence="1 2">HJA6</strain>
    </source>
</reference>
<dbReference type="Proteomes" id="UP001196565">
    <property type="component" value="Unassembled WGS sequence"/>
</dbReference>
<proteinExistence type="predicted"/>
<protein>
    <recommendedName>
        <fullName evidence="3">CNP1-like uncharacterized domain-containing protein</fullName>
    </recommendedName>
</protein>
<accession>A0ABS7A8C9</accession>
<evidence type="ECO:0000313" key="2">
    <source>
        <dbReference type="Proteomes" id="UP001196565"/>
    </source>
</evidence>
<evidence type="ECO:0008006" key="3">
    <source>
        <dbReference type="Google" id="ProtNLM"/>
    </source>
</evidence>
<comment type="caution">
    <text evidence="1">The sequence shown here is derived from an EMBL/GenBank/DDBJ whole genome shotgun (WGS) entry which is preliminary data.</text>
</comment>
<name>A0ABS7A8C9_9PROT</name>
<gene>
    <name evidence="1" type="ORF">KPL78_11955</name>
</gene>
<evidence type="ECO:0000313" key="1">
    <source>
        <dbReference type="EMBL" id="MBW6398568.1"/>
    </source>
</evidence>
<dbReference type="RefSeq" id="WP_219763190.1">
    <property type="nucleotide sequence ID" value="NZ_JAHYBZ010000004.1"/>
</dbReference>
<organism evidence="1 2">
    <name type="scientific">Roseomonas alba</name>
    <dbReference type="NCBI Taxonomy" id="2846776"/>
    <lineage>
        <taxon>Bacteria</taxon>
        <taxon>Pseudomonadati</taxon>
        <taxon>Pseudomonadota</taxon>
        <taxon>Alphaproteobacteria</taxon>
        <taxon>Acetobacterales</taxon>
        <taxon>Roseomonadaceae</taxon>
        <taxon>Roseomonas</taxon>
    </lineage>
</organism>